<evidence type="ECO:0000256" key="1">
    <source>
        <dbReference type="ARBA" id="ARBA00004477"/>
    </source>
</evidence>
<dbReference type="GO" id="GO:0006465">
    <property type="term" value="P:signal peptide processing"/>
    <property type="evidence" value="ECO:0007669"/>
    <property type="project" value="UniProtKB-UniRule"/>
</dbReference>
<keyword evidence="7" id="KW-0472">Membrane</keyword>
<comment type="similarity">
    <text evidence="2 9">Belongs to the SPCS2 family.</text>
</comment>
<dbReference type="AlphaFoldDB" id="A0A8J2SMV2"/>
<comment type="caution">
    <text evidence="10">The sequence shown here is derived from an EMBL/GenBank/DDBJ whole genome shotgun (WGS) entry which is preliminary data.</text>
</comment>
<sequence length="186" mass="20884">MGASQPKPEAAEGEDDYQHIDTGDSLKVKQILDEATVKAVLAKGYDEVHFIDNLKISLMIIACLFACAAQFNPIPFPKVRPILGVCCGGYFVFSGIHQLVVKYVERDIVLITKPKNAEHGLRVRTDFPKFQDLFTIIVEYDTPDAPPYEEKHCVGKFFDTGGYFWEAGFADTVQKMVAKFESKKKQ</sequence>
<keyword evidence="5 9" id="KW-0256">Endoplasmic reticulum</keyword>
<dbReference type="EMBL" id="CAKKNE010000004">
    <property type="protein sequence ID" value="CAH0374075.1"/>
    <property type="molecule type" value="Genomic_DNA"/>
</dbReference>
<evidence type="ECO:0000256" key="2">
    <source>
        <dbReference type="ARBA" id="ARBA00007324"/>
    </source>
</evidence>
<accession>A0A8J2SMV2</accession>
<evidence type="ECO:0000256" key="5">
    <source>
        <dbReference type="ARBA" id="ARBA00022824"/>
    </source>
</evidence>
<dbReference type="Pfam" id="PF06703">
    <property type="entry name" value="SPC25"/>
    <property type="match status" value="1"/>
</dbReference>
<evidence type="ECO:0000256" key="4">
    <source>
        <dbReference type="ARBA" id="ARBA00022692"/>
    </source>
</evidence>
<reference evidence="10" key="1">
    <citation type="submission" date="2021-11" db="EMBL/GenBank/DDBJ databases">
        <authorList>
            <consortium name="Genoscope - CEA"/>
            <person name="William W."/>
        </authorList>
    </citation>
    <scope>NUCLEOTIDE SEQUENCE</scope>
</reference>
<proteinExistence type="inferred from homology"/>
<dbReference type="GO" id="GO:0005787">
    <property type="term" value="C:signal peptidase complex"/>
    <property type="evidence" value="ECO:0007669"/>
    <property type="project" value="UniProtKB-UniRule"/>
</dbReference>
<dbReference type="PANTHER" id="PTHR13085">
    <property type="entry name" value="MICROSOMAL SIGNAL PEPTIDASE 25 KDA SUBUNIT"/>
    <property type="match status" value="1"/>
</dbReference>
<gene>
    <name evidence="10" type="ORF">PECAL_4P13340</name>
</gene>
<comment type="function">
    <text evidence="8 9">Component of the signal peptidase complex (SPC) which catalyzes the cleavage of N-terminal signal sequences from nascent proteins as they are translocated into the lumen of the endoplasmic reticulum. Enhances the enzymatic activity of SPC and facilitates the interactions between different components of the translocation site.</text>
</comment>
<evidence type="ECO:0000256" key="7">
    <source>
        <dbReference type="ARBA" id="ARBA00023136"/>
    </source>
</evidence>
<keyword evidence="11" id="KW-1185">Reference proteome</keyword>
<dbReference type="GO" id="GO:0045047">
    <property type="term" value="P:protein targeting to ER"/>
    <property type="evidence" value="ECO:0007669"/>
    <property type="project" value="TreeGrafter"/>
</dbReference>
<evidence type="ECO:0000256" key="6">
    <source>
        <dbReference type="ARBA" id="ARBA00022989"/>
    </source>
</evidence>
<comment type="subcellular location">
    <subcellularLocation>
        <location evidence="1 9">Endoplasmic reticulum membrane</location>
        <topology evidence="1 9">Multi-pass membrane protein</topology>
    </subcellularLocation>
</comment>
<dbReference type="InterPro" id="IPR009582">
    <property type="entry name" value="Spc2/SPCS2"/>
</dbReference>
<evidence type="ECO:0000256" key="3">
    <source>
        <dbReference type="ARBA" id="ARBA00017057"/>
    </source>
</evidence>
<keyword evidence="6" id="KW-1133">Transmembrane helix</keyword>
<dbReference type="GO" id="GO:0008233">
    <property type="term" value="F:peptidase activity"/>
    <property type="evidence" value="ECO:0007669"/>
    <property type="project" value="UniProtKB-UniRule"/>
</dbReference>
<evidence type="ECO:0000256" key="8">
    <source>
        <dbReference type="ARBA" id="ARBA00045608"/>
    </source>
</evidence>
<evidence type="ECO:0000313" key="11">
    <source>
        <dbReference type="Proteomes" id="UP000789595"/>
    </source>
</evidence>
<keyword evidence="4" id="KW-0812">Transmembrane</keyword>
<evidence type="ECO:0000256" key="9">
    <source>
        <dbReference type="RuleBase" id="RU368033"/>
    </source>
</evidence>
<name>A0A8J2SMV2_9STRA</name>
<evidence type="ECO:0000313" key="10">
    <source>
        <dbReference type="EMBL" id="CAH0374075.1"/>
    </source>
</evidence>
<dbReference type="OrthoDB" id="29558at2759"/>
<organism evidence="10 11">
    <name type="scientific">Pelagomonas calceolata</name>
    <dbReference type="NCBI Taxonomy" id="35677"/>
    <lineage>
        <taxon>Eukaryota</taxon>
        <taxon>Sar</taxon>
        <taxon>Stramenopiles</taxon>
        <taxon>Ochrophyta</taxon>
        <taxon>Pelagophyceae</taxon>
        <taxon>Pelagomonadales</taxon>
        <taxon>Pelagomonadaceae</taxon>
        <taxon>Pelagomonas</taxon>
    </lineage>
</organism>
<dbReference type="Proteomes" id="UP000789595">
    <property type="component" value="Unassembled WGS sequence"/>
</dbReference>
<protein>
    <recommendedName>
        <fullName evidence="3 9">Signal peptidase complex subunit 2</fullName>
    </recommendedName>
</protein>
<dbReference type="PANTHER" id="PTHR13085:SF0">
    <property type="entry name" value="SIGNAL PEPTIDASE COMPLEX SUBUNIT 2"/>
    <property type="match status" value="1"/>
</dbReference>